<dbReference type="HOGENOM" id="CLU_016972_0_2_1"/>
<dbReference type="Pfam" id="PF26113">
    <property type="entry name" value="GH16_XgeA"/>
    <property type="match status" value="1"/>
</dbReference>
<evidence type="ECO:0000313" key="3">
    <source>
        <dbReference type="EMBL" id="KIM29455.1"/>
    </source>
</evidence>
<dbReference type="PANTHER" id="PTHR10963">
    <property type="entry name" value="GLYCOSYL HYDROLASE-RELATED"/>
    <property type="match status" value="1"/>
</dbReference>
<name>A0A0C3AY30_SERVB</name>
<dbReference type="InterPro" id="IPR000757">
    <property type="entry name" value="Beta-glucanase-like"/>
</dbReference>
<organism evidence="3 4">
    <name type="scientific">Serendipita vermifera MAFF 305830</name>
    <dbReference type="NCBI Taxonomy" id="933852"/>
    <lineage>
        <taxon>Eukaryota</taxon>
        <taxon>Fungi</taxon>
        <taxon>Dikarya</taxon>
        <taxon>Basidiomycota</taxon>
        <taxon>Agaricomycotina</taxon>
        <taxon>Agaricomycetes</taxon>
        <taxon>Sebacinales</taxon>
        <taxon>Serendipitaceae</taxon>
        <taxon>Serendipita</taxon>
    </lineage>
</organism>
<keyword evidence="1" id="KW-0732">Signal</keyword>
<keyword evidence="4" id="KW-1185">Reference proteome</keyword>
<keyword evidence="3" id="KW-0378">Hydrolase</keyword>
<evidence type="ECO:0000313" key="4">
    <source>
        <dbReference type="Proteomes" id="UP000054097"/>
    </source>
</evidence>
<dbReference type="GO" id="GO:0004553">
    <property type="term" value="F:hydrolase activity, hydrolyzing O-glycosyl compounds"/>
    <property type="evidence" value="ECO:0007669"/>
    <property type="project" value="InterPro"/>
</dbReference>
<feature type="chain" id="PRO_5002175497" evidence="1">
    <location>
        <begin position="17"/>
        <end position="380"/>
    </location>
</feature>
<dbReference type="AlphaFoldDB" id="A0A0C3AY30"/>
<dbReference type="InterPro" id="IPR013320">
    <property type="entry name" value="ConA-like_dom_sf"/>
</dbReference>
<dbReference type="GO" id="GO:0009251">
    <property type="term" value="P:glucan catabolic process"/>
    <property type="evidence" value="ECO:0007669"/>
    <property type="project" value="TreeGrafter"/>
</dbReference>
<reference evidence="3 4" key="1">
    <citation type="submission" date="2014-04" db="EMBL/GenBank/DDBJ databases">
        <authorList>
            <consortium name="DOE Joint Genome Institute"/>
            <person name="Kuo A."/>
            <person name="Zuccaro A."/>
            <person name="Kohler A."/>
            <person name="Nagy L.G."/>
            <person name="Floudas D."/>
            <person name="Copeland A."/>
            <person name="Barry K.W."/>
            <person name="Cichocki N."/>
            <person name="Veneault-Fourrey C."/>
            <person name="LaButti K."/>
            <person name="Lindquist E.A."/>
            <person name="Lipzen A."/>
            <person name="Lundell T."/>
            <person name="Morin E."/>
            <person name="Murat C."/>
            <person name="Sun H."/>
            <person name="Tunlid A."/>
            <person name="Henrissat B."/>
            <person name="Grigoriev I.V."/>
            <person name="Hibbett D.S."/>
            <person name="Martin F."/>
            <person name="Nordberg H.P."/>
            <person name="Cantor M.N."/>
            <person name="Hua S.X."/>
        </authorList>
    </citation>
    <scope>NUCLEOTIDE SEQUENCE [LARGE SCALE GENOMIC DNA]</scope>
    <source>
        <strain evidence="3 4">MAFF 305830</strain>
    </source>
</reference>
<dbReference type="CDD" id="cd02181">
    <property type="entry name" value="GH16_fungal_Lam16A_glucanase"/>
    <property type="match status" value="1"/>
</dbReference>
<dbReference type="InterPro" id="IPR050546">
    <property type="entry name" value="Glycosyl_Hydrlase_16"/>
</dbReference>
<gene>
    <name evidence="3" type="ORF">M408DRAFT_328718</name>
</gene>
<proteinExistence type="predicted"/>
<dbReference type="Proteomes" id="UP000054097">
    <property type="component" value="Unassembled WGS sequence"/>
</dbReference>
<accession>A0A0C3AY30</accession>
<feature type="domain" description="GH16" evidence="2">
    <location>
        <begin position="64"/>
        <end position="315"/>
    </location>
</feature>
<dbReference type="PROSITE" id="PS51762">
    <property type="entry name" value="GH16_2"/>
    <property type="match status" value="1"/>
</dbReference>
<protein>
    <submittedName>
        <fullName evidence="3">Glycoside hydrolase family 16 protein</fullName>
    </submittedName>
</protein>
<evidence type="ECO:0000256" key="1">
    <source>
        <dbReference type="SAM" id="SignalP"/>
    </source>
</evidence>
<dbReference type="PANTHER" id="PTHR10963:SF24">
    <property type="entry name" value="GLYCOSIDASE C21B10.07-RELATED"/>
    <property type="match status" value="1"/>
</dbReference>
<dbReference type="OrthoDB" id="192832at2759"/>
<dbReference type="SUPFAM" id="SSF49899">
    <property type="entry name" value="Concanavalin A-like lectins/glucanases"/>
    <property type="match status" value="1"/>
</dbReference>
<reference evidence="4" key="2">
    <citation type="submission" date="2015-01" db="EMBL/GenBank/DDBJ databases">
        <title>Evolutionary Origins and Diversification of the Mycorrhizal Mutualists.</title>
        <authorList>
            <consortium name="DOE Joint Genome Institute"/>
            <consortium name="Mycorrhizal Genomics Consortium"/>
            <person name="Kohler A."/>
            <person name="Kuo A."/>
            <person name="Nagy L.G."/>
            <person name="Floudas D."/>
            <person name="Copeland A."/>
            <person name="Barry K.W."/>
            <person name="Cichocki N."/>
            <person name="Veneault-Fourrey C."/>
            <person name="LaButti K."/>
            <person name="Lindquist E.A."/>
            <person name="Lipzen A."/>
            <person name="Lundell T."/>
            <person name="Morin E."/>
            <person name="Murat C."/>
            <person name="Riley R."/>
            <person name="Ohm R."/>
            <person name="Sun H."/>
            <person name="Tunlid A."/>
            <person name="Henrissat B."/>
            <person name="Grigoriev I.V."/>
            <person name="Hibbett D.S."/>
            <person name="Martin F."/>
        </authorList>
    </citation>
    <scope>NUCLEOTIDE SEQUENCE [LARGE SCALE GENOMIC DNA]</scope>
    <source>
        <strain evidence="4">MAFF 305830</strain>
    </source>
</reference>
<sequence>MILFFQLLLWIHPVIAFTFPTWDGFRDLLVRKTSELRSIHLQKRAVNKTLWVRAYTYEGSTFFDEWDFFTYSDPTNGLVQYVDRDTAFRDGLTYITEEGRANMHVDSWTNLTLEQVTSRSKLRPSVRIHSKRRYNHGLFLLDVAQAPHGCGSWPAYWSTNENWPVDGEIDIIENVHSNRSNQVAFHTNPGCFLTTPGNFSGIAGSTTCDASINFNTGCGIVDQSIASFGPTFNEKGGGIYAMKWDSDSIDVWFFYRSAIPTDILEGLPNPGSWRLPSASLSSVGCPIDNYFRNQMIIFDTTLCGDWAGTSYSRVGCPGTCEELVTKGANFVNATWSINSLKIYNKTVINTWYLDGGASDIQFPVLTTLFAAICIFLSALL</sequence>
<dbReference type="STRING" id="933852.A0A0C3AY30"/>
<evidence type="ECO:0000259" key="2">
    <source>
        <dbReference type="PROSITE" id="PS51762"/>
    </source>
</evidence>
<dbReference type="EMBL" id="KN824288">
    <property type="protein sequence ID" value="KIM29455.1"/>
    <property type="molecule type" value="Genomic_DNA"/>
</dbReference>
<feature type="signal peptide" evidence="1">
    <location>
        <begin position="1"/>
        <end position="16"/>
    </location>
</feature>
<dbReference type="Gene3D" id="2.60.120.200">
    <property type="match status" value="1"/>
</dbReference>